<gene>
    <name evidence="1" type="ORF">QUW44_07930</name>
</gene>
<reference evidence="2" key="1">
    <citation type="submission" date="2023-06" db="EMBL/GenBank/DDBJ databases">
        <title>Identification and characterization of horizontal gene transfer across gut microbiota members of farm animals based on homology search.</title>
        <authorList>
            <person name="Zeman M."/>
            <person name="Kubasova T."/>
            <person name="Jahodarova E."/>
            <person name="Nykrynova M."/>
            <person name="Rychlik I."/>
        </authorList>
    </citation>
    <scope>NUCLEOTIDE SEQUENCE [LARGE SCALE GENOMIC DNA]</scope>
    <source>
        <strain evidence="2">161_Gplus</strain>
    </source>
</reference>
<reference evidence="1 2" key="2">
    <citation type="submission" date="2023-06" db="EMBL/GenBank/DDBJ databases">
        <authorList>
            <person name="Zeman M."/>
            <person name="Kubasova T."/>
            <person name="Jahodarova E."/>
            <person name="Nykrynova M."/>
            <person name="Rychlik I."/>
        </authorList>
    </citation>
    <scope>NUCLEOTIDE SEQUENCE [LARGE SCALE GENOMIC DNA]</scope>
    <source>
        <strain evidence="1 2">161_Gplus</strain>
    </source>
</reference>
<protein>
    <submittedName>
        <fullName evidence="1">Uncharacterized protein</fullName>
    </submittedName>
</protein>
<accession>A0ABT7UZE0</accession>
<organism evidence="1 2">
    <name type="scientific">Limosilactobacillus pontis</name>
    <dbReference type="NCBI Taxonomy" id="35787"/>
    <lineage>
        <taxon>Bacteria</taxon>
        <taxon>Bacillati</taxon>
        <taxon>Bacillota</taxon>
        <taxon>Bacilli</taxon>
        <taxon>Lactobacillales</taxon>
        <taxon>Lactobacillaceae</taxon>
        <taxon>Limosilactobacillus</taxon>
    </lineage>
</organism>
<dbReference type="EMBL" id="JAUDDW010000035">
    <property type="protein sequence ID" value="MDM8267072.1"/>
    <property type="molecule type" value="Genomic_DNA"/>
</dbReference>
<sequence length="51" mass="5879">MKIYKTKLYRVDYKGTHGGGVDHIRGRFILEKYPWIIDEAIAGNIELTKIG</sequence>
<dbReference type="RefSeq" id="WP_289586464.1">
    <property type="nucleotide sequence ID" value="NZ_JAUDDW010000035.1"/>
</dbReference>
<evidence type="ECO:0000313" key="2">
    <source>
        <dbReference type="Proteomes" id="UP001529343"/>
    </source>
</evidence>
<dbReference type="Proteomes" id="UP001529343">
    <property type="component" value="Unassembled WGS sequence"/>
</dbReference>
<evidence type="ECO:0000313" key="1">
    <source>
        <dbReference type="EMBL" id="MDM8267072.1"/>
    </source>
</evidence>
<comment type="caution">
    <text evidence="1">The sequence shown here is derived from an EMBL/GenBank/DDBJ whole genome shotgun (WGS) entry which is preliminary data.</text>
</comment>
<name>A0ABT7UZE0_9LACO</name>
<keyword evidence="2" id="KW-1185">Reference proteome</keyword>
<proteinExistence type="predicted"/>